<dbReference type="GO" id="GO:0006508">
    <property type="term" value="P:proteolysis"/>
    <property type="evidence" value="ECO:0007669"/>
    <property type="project" value="InterPro"/>
</dbReference>
<dbReference type="GO" id="GO:0008233">
    <property type="term" value="F:peptidase activity"/>
    <property type="evidence" value="ECO:0007669"/>
    <property type="project" value="InterPro"/>
</dbReference>
<dbReference type="Gene3D" id="3.90.70.10">
    <property type="entry name" value="Cysteine proteinases"/>
    <property type="match status" value="1"/>
</dbReference>
<keyword evidence="3" id="KW-1185">Reference proteome</keyword>
<dbReference type="EMBL" id="FUKJ01000070">
    <property type="protein sequence ID" value="SJM90383.1"/>
    <property type="molecule type" value="Genomic_DNA"/>
</dbReference>
<evidence type="ECO:0000313" key="2">
    <source>
        <dbReference type="EMBL" id="SJM90383.1"/>
    </source>
</evidence>
<dbReference type="Pfam" id="PF03412">
    <property type="entry name" value="Peptidase_C39"/>
    <property type="match status" value="1"/>
</dbReference>
<reference evidence="3" key="1">
    <citation type="submission" date="2017-02" db="EMBL/GenBank/DDBJ databases">
        <authorList>
            <person name="Daims H."/>
        </authorList>
    </citation>
    <scope>NUCLEOTIDE SEQUENCE [LARGE SCALE GENOMIC DNA]</scope>
</reference>
<dbReference type="GO" id="GO:0005524">
    <property type="term" value="F:ATP binding"/>
    <property type="evidence" value="ECO:0007669"/>
    <property type="project" value="InterPro"/>
</dbReference>
<gene>
    <name evidence="2" type="ORF">CRENPOLYSF2_1610006</name>
</gene>
<accession>A0A1R4H2D4</accession>
<dbReference type="RefSeq" id="WP_218780236.1">
    <property type="nucleotide sequence ID" value="NZ_FUKJ01000070.1"/>
</dbReference>
<name>A0A1R4H2D4_9GAMM</name>
<dbReference type="PROSITE" id="PS50990">
    <property type="entry name" value="PEPTIDASE_C39"/>
    <property type="match status" value="1"/>
</dbReference>
<dbReference type="AlphaFoldDB" id="A0A1R4H2D4"/>
<evidence type="ECO:0000259" key="1">
    <source>
        <dbReference type="PROSITE" id="PS50990"/>
    </source>
</evidence>
<dbReference type="InterPro" id="IPR005074">
    <property type="entry name" value="Peptidase_C39"/>
</dbReference>
<proteinExistence type="predicted"/>
<protein>
    <submittedName>
        <fullName evidence="2">Peptidase C39 bacteriocin processing</fullName>
    </submittedName>
</protein>
<dbReference type="Proteomes" id="UP000195442">
    <property type="component" value="Unassembled WGS sequence"/>
</dbReference>
<sequence>MNVLAIIKSETQSLGMCRMKICTLSHLALLSVVLCTFFLSAAQANESRIVKSLLEMRRDRVVVQKWDLSCGAAALSTLLTYQLQDPTPEKEIAATLIKRKEYIEHPELIQIKEGFSLLDLKRFADQRGYEGIGLGKMEFADLAQYAPLMIPIKVNDYNHFVVFRGSMGNRVLLADPAWGNRTILTKKFLEAWIDYPTFGKVGFVIAQKNGVKLPNHLAPVPEDFVFLR</sequence>
<evidence type="ECO:0000313" key="3">
    <source>
        <dbReference type="Proteomes" id="UP000195442"/>
    </source>
</evidence>
<dbReference type="GO" id="GO:0016020">
    <property type="term" value="C:membrane"/>
    <property type="evidence" value="ECO:0007669"/>
    <property type="project" value="InterPro"/>
</dbReference>
<feature type="domain" description="Peptidase C39" evidence="1">
    <location>
        <begin position="64"/>
        <end position="199"/>
    </location>
</feature>
<organism evidence="2 3">
    <name type="scientific">Crenothrix polyspora</name>
    <dbReference type="NCBI Taxonomy" id="360316"/>
    <lineage>
        <taxon>Bacteria</taxon>
        <taxon>Pseudomonadati</taxon>
        <taxon>Pseudomonadota</taxon>
        <taxon>Gammaproteobacteria</taxon>
        <taxon>Methylococcales</taxon>
        <taxon>Crenotrichaceae</taxon>
        <taxon>Crenothrix</taxon>
    </lineage>
</organism>